<sequence>MAQHFRFSQSDRYSPLSLDLSPGSPDALTMPGLGRPAEAGVHPFSQYPSLPIHGSGAGDVMTALRAFPGGHGHQGFMQNQGLHPMMNQFIHDRGAPWNPLRMNAEPICGEPARRQPTGIPPSQMFSNFGSARSVPPPSEADSVSQSVGGILSDSGYGSMARQSVGNPSVYGGEVDQSGETQSLIARFQEFNAHETASSQENPRKPQGRGKRSTSGKANMAKTNSELK</sequence>
<reference evidence="2" key="1">
    <citation type="journal article" date="2023" name="Mol. Phylogenet. Evol.">
        <title>Genome-scale phylogeny and comparative genomics of the fungal order Sordariales.</title>
        <authorList>
            <person name="Hensen N."/>
            <person name="Bonometti L."/>
            <person name="Westerberg I."/>
            <person name="Brannstrom I.O."/>
            <person name="Guillou S."/>
            <person name="Cros-Aarteil S."/>
            <person name="Calhoun S."/>
            <person name="Haridas S."/>
            <person name="Kuo A."/>
            <person name="Mondo S."/>
            <person name="Pangilinan J."/>
            <person name="Riley R."/>
            <person name="LaButti K."/>
            <person name="Andreopoulos B."/>
            <person name="Lipzen A."/>
            <person name="Chen C."/>
            <person name="Yan M."/>
            <person name="Daum C."/>
            <person name="Ng V."/>
            <person name="Clum A."/>
            <person name="Steindorff A."/>
            <person name="Ohm R.A."/>
            <person name="Martin F."/>
            <person name="Silar P."/>
            <person name="Natvig D.O."/>
            <person name="Lalanne C."/>
            <person name="Gautier V."/>
            <person name="Ament-Velasquez S.L."/>
            <person name="Kruys A."/>
            <person name="Hutchinson M.I."/>
            <person name="Powell A.J."/>
            <person name="Barry K."/>
            <person name="Miller A.N."/>
            <person name="Grigoriev I.V."/>
            <person name="Debuchy R."/>
            <person name="Gladieux P."/>
            <person name="Hiltunen Thoren M."/>
            <person name="Johannesson H."/>
        </authorList>
    </citation>
    <scope>NUCLEOTIDE SEQUENCE</scope>
    <source>
        <strain evidence="2">CBS 532.94</strain>
    </source>
</reference>
<feature type="compositionally biased region" description="Polar residues" evidence="1">
    <location>
        <begin position="1"/>
        <end position="12"/>
    </location>
</feature>
<organism evidence="2 3">
    <name type="scientific">Achaetomium macrosporum</name>
    <dbReference type="NCBI Taxonomy" id="79813"/>
    <lineage>
        <taxon>Eukaryota</taxon>
        <taxon>Fungi</taxon>
        <taxon>Dikarya</taxon>
        <taxon>Ascomycota</taxon>
        <taxon>Pezizomycotina</taxon>
        <taxon>Sordariomycetes</taxon>
        <taxon>Sordariomycetidae</taxon>
        <taxon>Sordariales</taxon>
        <taxon>Chaetomiaceae</taxon>
        <taxon>Achaetomium</taxon>
    </lineage>
</organism>
<evidence type="ECO:0000313" key="3">
    <source>
        <dbReference type="Proteomes" id="UP001303760"/>
    </source>
</evidence>
<reference evidence="2" key="2">
    <citation type="submission" date="2023-05" db="EMBL/GenBank/DDBJ databases">
        <authorList>
            <consortium name="Lawrence Berkeley National Laboratory"/>
            <person name="Steindorff A."/>
            <person name="Hensen N."/>
            <person name="Bonometti L."/>
            <person name="Westerberg I."/>
            <person name="Brannstrom I.O."/>
            <person name="Guillou S."/>
            <person name="Cros-Aarteil S."/>
            <person name="Calhoun S."/>
            <person name="Haridas S."/>
            <person name="Kuo A."/>
            <person name="Mondo S."/>
            <person name="Pangilinan J."/>
            <person name="Riley R."/>
            <person name="Labutti K."/>
            <person name="Andreopoulos B."/>
            <person name="Lipzen A."/>
            <person name="Chen C."/>
            <person name="Yanf M."/>
            <person name="Daum C."/>
            <person name="Ng V."/>
            <person name="Clum A."/>
            <person name="Ohm R."/>
            <person name="Martin F."/>
            <person name="Silar P."/>
            <person name="Natvig D."/>
            <person name="Lalanne C."/>
            <person name="Gautier V."/>
            <person name="Ament-Velasquez S.L."/>
            <person name="Kruys A."/>
            <person name="Hutchinson M.I."/>
            <person name="Powell A.J."/>
            <person name="Barry K."/>
            <person name="Miller A.N."/>
            <person name="Grigoriev I.V."/>
            <person name="Debuchy R."/>
            <person name="Gladieux P."/>
            <person name="Thoren M.H."/>
            <person name="Johannesson H."/>
        </authorList>
    </citation>
    <scope>NUCLEOTIDE SEQUENCE</scope>
    <source>
        <strain evidence="2">CBS 532.94</strain>
    </source>
</reference>
<proteinExistence type="predicted"/>
<feature type="compositionally biased region" description="Low complexity" evidence="1">
    <location>
        <begin position="14"/>
        <end position="28"/>
    </location>
</feature>
<feature type="region of interest" description="Disordered" evidence="1">
    <location>
        <begin position="118"/>
        <end position="227"/>
    </location>
</feature>
<evidence type="ECO:0000313" key="2">
    <source>
        <dbReference type="EMBL" id="KAK4241343.1"/>
    </source>
</evidence>
<dbReference type="EMBL" id="MU860024">
    <property type="protein sequence ID" value="KAK4241343.1"/>
    <property type="molecule type" value="Genomic_DNA"/>
</dbReference>
<dbReference type="AlphaFoldDB" id="A0AAN7CIA4"/>
<feature type="region of interest" description="Disordered" evidence="1">
    <location>
        <begin position="1"/>
        <end position="32"/>
    </location>
</feature>
<accession>A0AAN7CIA4</accession>
<comment type="caution">
    <text evidence="2">The sequence shown here is derived from an EMBL/GenBank/DDBJ whole genome shotgun (WGS) entry which is preliminary data.</text>
</comment>
<evidence type="ECO:0000256" key="1">
    <source>
        <dbReference type="SAM" id="MobiDB-lite"/>
    </source>
</evidence>
<protein>
    <submittedName>
        <fullName evidence="2">Uncharacterized protein</fullName>
    </submittedName>
</protein>
<dbReference type="Proteomes" id="UP001303760">
    <property type="component" value="Unassembled WGS sequence"/>
</dbReference>
<feature type="compositionally biased region" description="Polar residues" evidence="1">
    <location>
        <begin position="214"/>
        <end position="227"/>
    </location>
</feature>
<keyword evidence="3" id="KW-1185">Reference proteome</keyword>
<name>A0AAN7CIA4_9PEZI</name>
<gene>
    <name evidence="2" type="ORF">C8A03DRAFT_41282</name>
</gene>